<dbReference type="Pfam" id="PF00232">
    <property type="entry name" value="Glyco_hydro_1"/>
    <property type="match status" value="1"/>
</dbReference>
<evidence type="ECO:0000256" key="3">
    <source>
        <dbReference type="ARBA" id="ARBA00023001"/>
    </source>
</evidence>
<keyword evidence="11" id="KW-1185">Reference proteome</keyword>
<dbReference type="Proteomes" id="UP000607559">
    <property type="component" value="Unassembled WGS sequence"/>
</dbReference>
<sequence>MVNPHLHKLIAREFGEDFQWGVAMAAVQNEGAWNSYGKGPSIWDAFSRRQGKIKGGGRPTVACDFYHRYKDDILLVKALGFSVFRFSLSWARILPEGMGRVNKEGIAFYHRVIDECLKLGLTPYVTLYHWDMPVTLEKEGGWTSHFMLKWFTRFATVCAEEYGDKVKNWIVLNEPFGFTSLGYMLGRHAPGRVGLSNFLPAIHHAALAQAEGGRILRQLVPNAHIGTTFSCSEVLPFTNNPEDIQAAKRMDILMNRLFIEPALGRGYPREDFKFLEKLELHNRSWKYTERMSFNFDFIGIQNYFPIVVRFNPLIPIVQASEVKAAARGVPHTAMGWEINPDSFYRILKKFWLYGGVKEIIISESGAAFRDEVVNGAVDDQSRIDYYQQYLLALLRAKKEGVNIKGYFAWTLMDNFEWAEGYKARFGLIHVDFDSQLRTIKNSGYWFRDFLNGKK</sequence>
<comment type="caution">
    <text evidence="10">The sequence shown here is derived from an EMBL/GenBank/DDBJ whole genome shotgun (WGS) entry which is preliminary data.</text>
</comment>
<dbReference type="GO" id="GO:0008422">
    <property type="term" value="F:beta-glucosidase activity"/>
    <property type="evidence" value="ECO:0007669"/>
    <property type="project" value="UniProtKB-EC"/>
</dbReference>
<reference evidence="10" key="2">
    <citation type="submission" date="2020-09" db="EMBL/GenBank/DDBJ databases">
        <authorList>
            <person name="Sun Q."/>
            <person name="Zhou Y."/>
        </authorList>
    </citation>
    <scope>NUCLEOTIDE SEQUENCE</scope>
    <source>
        <strain evidence="10">CGMCC 1.15448</strain>
    </source>
</reference>
<dbReference type="InterPro" id="IPR017736">
    <property type="entry name" value="Glyco_hydro_1_beta-glucosidase"/>
</dbReference>
<feature type="binding site" evidence="8">
    <location>
        <position position="28"/>
    </location>
    <ligand>
        <name>substrate</name>
    </ligand>
</feature>
<feature type="binding site" evidence="8">
    <location>
        <position position="129"/>
    </location>
    <ligand>
        <name>substrate</name>
    </ligand>
</feature>
<dbReference type="EMBL" id="BMJC01000002">
    <property type="protein sequence ID" value="GGA97495.1"/>
    <property type="molecule type" value="Genomic_DNA"/>
</dbReference>
<feature type="active site" description="Proton donor" evidence="7">
    <location>
        <position position="174"/>
    </location>
</feature>
<dbReference type="InterPro" id="IPR017853">
    <property type="entry name" value="GH"/>
</dbReference>
<dbReference type="FunFam" id="3.20.20.80:FF:000004">
    <property type="entry name" value="Beta-glucosidase 6-phospho-beta-glucosidase"/>
    <property type="match status" value="1"/>
</dbReference>
<dbReference type="NCBIfam" id="TIGR03356">
    <property type="entry name" value="BGL"/>
    <property type="match status" value="1"/>
</dbReference>
<dbReference type="PANTHER" id="PTHR10353:SF36">
    <property type="entry name" value="LP05116P"/>
    <property type="match status" value="1"/>
</dbReference>
<proteinExistence type="inferred from homology"/>
<comment type="similarity">
    <text evidence="1 9">Belongs to the glycosyl hydrolase 1 family.</text>
</comment>
<dbReference type="AlphaFoldDB" id="A0A8J2UCN9"/>
<dbReference type="RefSeq" id="WP_229688868.1">
    <property type="nucleotide sequence ID" value="NZ_BMJC01000002.1"/>
</dbReference>
<dbReference type="EC" id="3.2.1.21" evidence="9"/>
<feature type="binding site" evidence="8">
    <location>
        <begin position="416"/>
        <end position="417"/>
    </location>
    <ligand>
        <name>substrate</name>
    </ligand>
</feature>
<dbReference type="PRINTS" id="PR00131">
    <property type="entry name" value="GLHYDRLASE1"/>
</dbReference>
<feature type="binding site" evidence="8">
    <location>
        <position position="409"/>
    </location>
    <ligand>
        <name>substrate</name>
    </ligand>
</feature>
<evidence type="ECO:0000313" key="10">
    <source>
        <dbReference type="EMBL" id="GGA97495.1"/>
    </source>
</evidence>
<evidence type="ECO:0000256" key="5">
    <source>
        <dbReference type="ARBA" id="ARBA00023295"/>
    </source>
</evidence>
<name>A0A8J2UCN9_9BACT</name>
<evidence type="ECO:0000256" key="4">
    <source>
        <dbReference type="ARBA" id="ARBA00023277"/>
    </source>
</evidence>
<dbReference type="GO" id="GO:0005829">
    <property type="term" value="C:cytosol"/>
    <property type="evidence" value="ECO:0007669"/>
    <property type="project" value="TreeGrafter"/>
</dbReference>
<reference evidence="10" key="1">
    <citation type="journal article" date="2014" name="Int. J. Syst. Evol. Microbiol.">
        <title>Complete genome sequence of Corynebacterium casei LMG S-19264T (=DSM 44701T), isolated from a smear-ripened cheese.</title>
        <authorList>
            <consortium name="US DOE Joint Genome Institute (JGI-PGF)"/>
            <person name="Walter F."/>
            <person name="Albersmeier A."/>
            <person name="Kalinowski J."/>
            <person name="Ruckert C."/>
        </authorList>
    </citation>
    <scope>NUCLEOTIDE SEQUENCE</scope>
    <source>
        <strain evidence="10">CGMCC 1.15448</strain>
    </source>
</reference>
<gene>
    <name evidence="10" type="ORF">GCM10011511_21020</name>
</gene>
<evidence type="ECO:0000256" key="1">
    <source>
        <dbReference type="ARBA" id="ARBA00010838"/>
    </source>
</evidence>
<evidence type="ECO:0000256" key="7">
    <source>
        <dbReference type="PIRSR" id="PIRSR617736-1"/>
    </source>
</evidence>
<feature type="active site" description="Nucleophile" evidence="7">
    <location>
        <position position="363"/>
    </location>
</feature>
<dbReference type="InterPro" id="IPR001360">
    <property type="entry name" value="Glyco_hydro_1"/>
</dbReference>
<evidence type="ECO:0000313" key="11">
    <source>
        <dbReference type="Proteomes" id="UP000607559"/>
    </source>
</evidence>
<feature type="binding site" evidence="8">
    <location>
        <position position="173"/>
    </location>
    <ligand>
        <name>substrate</name>
    </ligand>
</feature>
<dbReference type="Gene3D" id="3.20.20.80">
    <property type="entry name" value="Glycosidases"/>
    <property type="match status" value="1"/>
</dbReference>
<comment type="catalytic activity">
    <reaction evidence="9">
        <text>Hydrolysis of terminal, non-reducing beta-D-glucosyl residues with release of beta-D-glucose.</text>
        <dbReference type="EC" id="3.2.1.21"/>
    </reaction>
</comment>
<keyword evidence="4" id="KW-0119">Carbohydrate metabolism</keyword>
<keyword evidence="5 9" id="KW-0326">Glycosidase</keyword>
<accession>A0A8J2UCN9</accession>
<keyword evidence="2 9" id="KW-0378">Hydrolase</keyword>
<evidence type="ECO:0000256" key="2">
    <source>
        <dbReference type="ARBA" id="ARBA00022801"/>
    </source>
</evidence>
<dbReference type="SUPFAM" id="SSF51445">
    <property type="entry name" value="(Trans)glycosidases"/>
    <property type="match status" value="1"/>
</dbReference>
<dbReference type="GO" id="GO:0030245">
    <property type="term" value="P:cellulose catabolic process"/>
    <property type="evidence" value="ECO:0007669"/>
    <property type="project" value="UniProtKB-KW"/>
</dbReference>
<feature type="binding site" evidence="8">
    <location>
        <position position="303"/>
    </location>
    <ligand>
        <name>substrate</name>
    </ligand>
</feature>
<organism evidence="10 11">
    <name type="scientific">Puia dinghuensis</name>
    <dbReference type="NCBI Taxonomy" id="1792502"/>
    <lineage>
        <taxon>Bacteria</taxon>
        <taxon>Pseudomonadati</taxon>
        <taxon>Bacteroidota</taxon>
        <taxon>Chitinophagia</taxon>
        <taxon>Chitinophagales</taxon>
        <taxon>Chitinophagaceae</taxon>
        <taxon>Puia</taxon>
    </lineage>
</organism>
<protein>
    <recommendedName>
        <fullName evidence="9">Beta-glucosidase</fullName>
        <ecNumber evidence="9">3.2.1.21</ecNumber>
    </recommendedName>
</protein>
<keyword evidence="3" id="KW-0136">Cellulose degradation</keyword>
<evidence type="ECO:0000256" key="8">
    <source>
        <dbReference type="PIRSR" id="PIRSR617736-2"/>
    </source>
</evidence>
<dbReference type="PANTHER" id="PTHR10353">
    <property type="entry name" value="GLYCOSYL HYDROLASE"/>
    <property type="match status" value="1"/>
</dbReference>
<evidence type="ECO:0000256" key="9">
    <source>
        <dbReference type="RuleBase" id="RU361175"/>
    </source>
</evidence>
<evidence type="ECO:0000256" key="6">
    <source>
        <dbReference type="ARBA" id="ARBA00023326"/>
    </source>
</evidence>
<keyword evidence="6" id="KW-0624">Polysaccharide degradation</keyword>